<dbReference type="EMBL" id="CP030041">
    <property type="protein sequence ID" value="AWW29359.1"/>
    <property type="molecule type" value="Genomic_DNA"/>
</dbReference>
<gene>
    <name evidence="1" type="ORF">DN752_03920</name>
</gene>
<dbReference type="AlphaFoldDB" id="A0A2Z4IF09"/>
<protein>
    <submittedName>
        <fullName evidence="1">Uncharacterized protein</fullName>
    </submittedName>
</protein>
<evidence type="ECO:0000313" key="1">
    <source>
        <dbReference type="EMBL" id="AWW29359.1"/>
    </source>
</evidence>
<sequence>MEGKRQENSATKPTYHQPIFQPYPPVFLQKNRDAILAKKLLRYIIDFFFRRRTAVVNSSRENGAETLQEILAHIQKLT</sequence>
<keyword evidence="2" id="KW-1185">Reference proteome</keyword>
<organism evidence="1 2">
    <name type="scientific">Echinicola strongylocentroti</name>
    <dbReference type="NCBI Taxonomy" id="1795355"/>
    <lineage>
        <taxon>Bacteria</taxon>
        <taxon>Pseudomonadati</taxon>
        <taxon>Bacteroidota</taxon>
        <taxon>Cytophagia</taxon>
        <taxon>Cytophagales</taxon>
        <taxon>Cyclobacteriaceae</taxon>
        <taxon>Echinicola</taxon>
    </lineage>
</organism>
<name>A0A2Z4IF09_9BACT</name>
<reference evidence="1 2" key="1">
    <citation type="submission" date="2018-06" db="EMBL/GenBank/DDBJ databases">
        <title>Echinicola strongylocentroti sp. nov., isolated from a sea urchin Strongylocentrotus intermedius.</title>
        <authorList>
            <person name="Bae S.S."/>
        </authorList>
    </citation>
    <scope>NUCLEOTIDE SEQUENCE [LARGE SCALE GENOMIC DNA]</scope>
    <source>
        <strain evidence="1 2">MEBiC08714</strain>
    </source>
</reference>
<dbReference type="Proteomes" id="UP000248688">
    <property type="component" value="Chromosome"/>
</dbReference>
<evidence type="ECO:0000313" key="2">
    <source>
        <dbReference type="Proteomes" id="UP000248688"/>
    </source>
</evidence>
<accession>A0A2Z4IF09</accession>
<proteinExistence type="predicted"/>
<dbReference type="KEGG" id="est:DN752_03920"/>